<dbReference type="SUPFAM" id="SSF53850">
    <property type="entry name" value="Periplasmic binding protein-like II"/>
    <property type="match status" value="1"/>
</dbReference>
<dbReference type="CDD" id="cd05466">
    <property type="entry name" value="PBP2_LTTR_substrate"/>
    <property type="match status" value="1"/>
</dbReference>
<feature type="domain" description="HTH lysR-type" evidence="5">
    <location>
        <begin position="6"/>
        <end position="64"/>
    </location>
</feature>
<dbReference type="SUPFAM" id="SSF46785">
    <property type="entry name" value="Winged helix' DNA-binding domain"/>
    <property type="match status" value="1"/>
</dbReference>
<gene>
    <name evidence="6" type="ORF">NEE01_17915</name>
</gene>
<dbReference type="InterPro" id="IPR036390">
    <property type="entry name" value="WH_DNA-bd_sf"/>
</dbReference>
<organism evidence="6 7">
    <name type="scientific">Sphingomonas lycopersici</name>
    <dbReference type="NCBI Taxonomy" id="2951807"/>
    <lineage>
        <taxon>Bacteria</taxon>
        <taxon>Pseudomonadati</taxon>
        <taxon>Pseudomonadota</taxon>
        <taxon>Alphaproteobacteria</taxon>
        <taxon>Sphingomonadales</taxon>
        <taxon>Sphingomonadaceae</taxon>
        <taxon>Sphingomonas</taxon>
    </lineage>
</organism>
<keyword evidence="2" id="KW-0805">Transcription regulation</keyword>
<dbReference type="PANTHER" id="PTHR30419">
    <property type="entry name" value="HTH-TYPE TRANSCRIPTIONAL REGULATOR YBHD"/>
    <property type="match status" value="1"/>
</dbReference>
<evidence type="ECO:0000256" key="3">
    <source>
        <dbReference type="ARBA" id="ARBA00023125"/>
    </source>
</evidence>
<accession>A0AA42CVK0</accession>
<proteinExistence type="inferred from homology"/>
<dbReference type="Gene3D" id="3.40.190.10">
    <property type="entry name" value="Periplasmic binding protein-like II"/>
    <property type="match status" value="2"/>
</dbReference>
<dbReference type="RefSeq" id="WP_265270299.1">
    <property type="nucleotide sequence ID" value="NZ_JANFAV010000015.1"/>
</dbReference>
<dbReference type="InterPro" id="IPR050950">
    <property type="entry name" value="HTH-type_LysR_regulators"/>
</dbReference>
<protein>
    <submittedName>
        <fullName evidence="6">LysR family transcriptional regulator</fullName>
    </submittedName>
</protein>
<evidence type="ECO:0000259" key="5">
    <source>
        <dbReference type="PROSITE" id="PS50931"/>
    </source>
</evidence>
<name>A0AA42CVK0_9SPHN</name>
<evidence type="ECO:0000313" key="6">
    <source>
        <dbReference type="EMBL" id="MCW6536658.1"/>
    </source>
</evidence>
<dbReference type="InterPro" id="IPR000847">
    <property type="entry name" value="LysR_HTH_N"/>
</dbReference>
<sequence length="310" mass="34283">MANLPFTLRQLEVFSSLCATKSFRISAENLGISQASVSNQLKTLEEQLGVALLDRKPGRRPLITPTGAAFLQDLQRFEAATTALAAHRRANPVKTGSTRFQLLIGQGLAENFIRPKLGGFLTRHPEVELVFDLHLPRKELDAALARAKYDFALVHQIEPAPVADFLRPVALVRGGIYGHRRLAGGRALPLTADEVAALPFALPRISGTYERDELKALGRHGIRPAQIVGRPPYFDVFVSMLESGVAVGMFTEAMIPLAMREAIVLLYPTETWQLLWFRKDDSYGYYGDIVENFLLESVVGDPRYGSARIA</sequence>
<dbReference type="InterPro" id="IPR036388">
    <property type="entry name" value="WH-like_DNA-bd_sf"/>
</dbReference>
<keyword evidence="3" id="KW-0238">DNA-binding</keyword>
<reference evidence="6" key="1">
    <citation type="submission" date="2022-06" db="EMBL/GenBank/DDBJ databases">
        <title>Sphingomonas sp. nov. isolated from rhizosphere soil of tomato.</title>
        <authorList>
            <person name="Dong H."/>
            <person name="Gao R."/>
        </authorList>
    </citation>
    <scope>NUCLEOTIDE SEQUENCE</scope>
    <source>
        <strain evidence="6">MMSM24</strain>
    </source>
</reference>
<dbReference type="Pfam" id="PF03466">
    <property type="entry name" value="LysR_substrate"/>
    <property type="match status" value="1"/>
</dbReference>
<dbReference type="InterPro" id="IPR005119">
    <property type="entry name" value="LysR_subst-bd"/>
</dbReference>
<evidence type="ECO:0000256" key="2">
    <source>
        <dbReference type="ARBA" id="ARBA00023015"/>
    </source>
</evidence>
<keyword evidence="7" id="KW-1185">Reference proteome</keyword>
<dbReference type="EMBL" id="JANFAV010000015">
    <property type="protein sequence ID" value="MCW6536658.1"/>
    <property type="molecule type" value="Genomic_DNA"/>
</dbReference>
<evidence type="ECO:0000313" key="7">
    <source>
        <dbReference type="Proteomes" id="UP001165565"/>
    </source>
</evidence>
<dbReference type="PRINTS" id="PR00039">
    <property type="entry name" value="HTHLYSR"/>
</dbReference>
<comment type="similarity">
    <text evidence="1">Belongs to the LysR transcriptional regulatory family.</text>
</comment>
<dbReference type="Gene3D" id="1.10.10.10">
    <property type="entry name" value="Winged helix-like DNA-binding domain superfamily/Winged helix DNA-binding domain"/>
    <property type="match status" value="1"/>
</dbReference>
<comment type="caution">
    <text evidence="6">The sequence shown here is derived from an EMBL/GenBank/DDBJ whole genome shotgun (WGS) entry which is preliminary data.</text>
</comment>
<dbReference type="GO" id="GO:0003700">
    <property type="term" value="F:DNA-binding transcription factor activity"/>
    <property type="evidence" value="ECO:0007669"/>
    <property type="project" value="InterPro"/>
</dbReference>
<keyword evidence="4" id="KW-0804">Transcription</keyword>
<dbReference type="AlphaFoldDB" id="A0AA42CVK0"/>
<dbReference type="Pfam" id="PF00126">
    <property type="entry name" value="HTH_1"/>
    <property type="match status" value="1"/>
</dbReference>
<dbReference type="PROSITE" id="PS50931">
    <property type="entry name" value="HTH_LYSR"/>
    <property type="match status" value="1"/>
</dbReference>
<dbReference type="GO" id="GO:0005829">
    <property type="term" value="C:cytosol"/>
    <property type="evidence" value="ECO:0007669"/>
    <property type="project" value="TreeGrafter"/>
</dbReference>
<dbReference type="Proteomes" id="UP001165565">
    <property type="component" value="Unassembled WGS sequence"/>
</dbReference>
<dbReference type="GO" id="GO:0003677">
    <property type="term" value="F:DNA binding"/>
    <property type="evidence" value="ECO:0007669"/>
    <property type="project" value="UniProtKB-KW"/>
</dbReference>
<evidence type="ECO:0000256" key="4">
    <source>
        <dbReference type="ARBA" id="ARBA00023163"/>
    </source>
</evidence>
<evidence type="ECO:0000256" key="1">
    <source>
        <dbReference type="ARBA" id="ARBA00009437"/>
    </source>
</evidence>